<keyword evidence="5" id="KW-1185">Reference proteome</keyword>
<feature type="compositionally biased region" description="Polar residues" evidence="1">
    <location>
        <begin position="190"/>
        <end position="205"/>
    </location>
</feature>
<gene>
    <name evidence="4" type="ORF">ACFODZ_16030</name>
</gene>
<dbReference type="InterPro" id="IPR025194">
    <property type="entry name" value="RodZ-like_C"/>
</dbReference>
<evidence type="ECO:0000256" key="2">
    <source>
        <dbReference type="SAM" id="Phobius"/>
    </source>
</evidence>
<evidence type="ECO:0000313" key="4">
    <source>
        <dbReference type="EMBL" id="MFC3195765.1"/>
    </source>
</evidence>
<proteinExistence type="predicted"/>
<feature type="domain" description="Cytoskeleton protein RodZ-like C-terminal" evidence="3">
    <location>
        <begin position="235"/>
        <end position="303"/>
    </location>
</feature>
<evidence type="ECO:0000259" key="3">
    <source>
        <dbReference type="Pfam" id="PF13464"/>
    </source>
</evidence>
<dbReference type="PANTHER" id="PTHR34475">
    <property type="match status" value="1"/>
</dbReference>
<accession>A0ABV7JCB6</accession>
<evidence type="ECO:0000313" key="5">
    <source>
        <dbReference type="Proteomes" id="UP001595533"/>
    </source>
</evidence>
<dbReference type="PANTHER" id="PTHR34475:SF1">
    <property type="entry name" value="CYTOSKELETON PROTEIN RODZ"/>
    <property type="match status" value="1"/>
</dbReference>
<dbReference type="Pfam" id="PF13413">
    <property type="entry name" value="HTH_25"/>
    <property type="match status" value="1"/>
</dbReference>
<dbReference type="InterPro" id="IPR050400">
    <property type="entry name" value="Bact_Cytoskel_RodZ"/>
</dbReference>
<dbReference type="InterPro" id="IPR010982">
    <property type="entry name" value="Lambda_DNA-bd_dom_sf"/>
</dbReference>
<name>A0ABV7JCB6_9GAMM</name>
<protein>
    <submittedName>
        <fullName evidence="4">Helix-turn-helix domain-containing protein</fullName>
    </submittedName>
</protein>
<dbReference type="Pfam" id="PF13464">
    <property type="entry name" value="RodZ_C"/>
    <property type="match status" value="1"/>
</dbReference>
<keyword evidence="2" id="KW-0812">Transmembrane</keyword>
<sequence length="310" mass="34399">MNTQTNLESHIAIDQLRQYREDKKQSIQTVADHIKVSSDFIRYIESGAFEKLGAPTFIRGHVTNYCKELGIDPQHILSQVPAHLLTVQSFKSADGMASSPLARVRSRSNHLGKYAVGTALLGMLALSFYFVWDKWSVPAGAIDVSDLQLVDSDASSDDATTDKKPKMTYSSLLPQVNMQVQQLPAEVETNESGSESVQPSVTDEASISDDDSAVDEQLNVDDTELQQMAGFSIELEILEEAWVSIKTTDGENVVHDLLEPGVRQFHSAQPVHVRIGNARNTRLMINDANIDLQPFMRRDIADFDWPQNPG</sequence>
<feature type="region of interest" description="Disordered" evidence="1">
    <location>
        <begin position="184"/>
        <end position="213"/>
    </location>
</feature>
<keyword evidence="2" id="KW-0472">Membrane</keyword>
<keyword evidence="2" id="KW-1133">Transmembrane helix</keyword>
<dbReference type="Proteomes" id="UP001595533">
    <property type="component" value="Unassembled WGS sequence"/>
</dbReference>
<comment type="caution">
    <text evidence="4">The sequence shown here is derived from an EMBL/GenBank/DDBJ whole genome shotgun (WGS) entry which is preliminary data.</text>
</comment>
<evidence type="ECO:0000256" key="1">
    <source>
        <dbReference type="SAM" id="MobiDB-lite"/>
    </source>
</evidence>
<organism evidence="4 5">
    <name type="scientific">Marinicella sediminis</name>
    <dbReference type="NCBI Taxonomy" id="1792834"/>
    <lineage>
        <taxon>Bacteria</taxon>
        <taxon>Pseudomonadati</taxon>
        <taxon>Pseudomonadota</taxon>
        <taxon>Gammaproteobacteria</taxon>
        <taxon>Lysobacterales</taxon>
        <taxon>Marinicellaceae</taxon>
        <taxon>Marinicella</taxon>
    </lineage>
</organism>
<dbReference type="RefSeq" id="WP_077412549.1">
    <property type="nucleotide sequence ID" value="NZ_JBHRTS010000010.1"/>
</dbReference>
<dbReference type="Gene3D" id="1.10.260.40">
    <property type="entry name" value="lambda repressor-like DNA-binding domains"/>
    <property type="match status" value="1"/>
</dbReference>
<reference evidence="5" key="1">
    <citation type="journal article" date="2019" name="Int. J. Syst. Evol. Microbiol.">
        <title>The Global Catalogue of Microorganisms (GCM) 10K type strain sequencing project: providing services to taxonomists for standard genome sequencing and annotation.</title>
        <authorList>
            <consortium name="The Broad Institute Genomics Platform"/>
            <consortium name="The Broad Institute Genome Sequencing Center for Infectious Disease"/>
            <person name="Wu L."/>
            <person name="Ma J."/>
        </authorList>
    </citation>
    <scope>NUCLEOTIDE SEQUENCE [LARGE SCALE GENOMIC DNA]</scope>
    <source>
        <strain evidence="5">KCTC 42953</strain>
    </source>
</reference>
<feature type="transmembrane region" description="Helical" evidence="2">
    <location>
        <begin position="111"/>
        <end position="132"/>
    </location>
</feature>
<dbReference type="EMBL" id="JBHRTS010000010">
    <property type="protein sequence ID" value="MFC3195765.1"/>
    <property type="molecule type" value="Genomic_DNA"/>
</dbReference>